<evidence type="ECO:0000256" key="4">
    <source>
        <dbReference type="PROSITE-ProRule" id="PRU00228"/>
    </source>
</evidence>
<keyword evidence="2 4" id="KW-0863">Zinc-finger</keyword>
<evidence type="ECO:0000259" key="7">
    <source>
        <dbReference type="PROSITE" id="PS50090"/>
    </source>
</evidence>
<dbReference type="SMART" id="SM00717">
    <property type="entry name" value="SANT"/>
    <property type="match status" value="1"/>
</dbReference>
<keyword evidence="1" id="KW-0479">Metal-binding</keyword>
<feature type="domain" description="Myb-like" evidence="7">
    <location>
        <begin position="145"/>
        <end position="201"/>
    </location>
</feature>
<dbReference type="AlphaFoldDB" id="F4Q2D2"/>
<dbReference type="OMA" id="EGFACDS"/>
<feature type="domain" description="HTH myb-type" evidence="9">
    <location>
        <begin position="152"/>
        <end position="205"/>
    </location>
</feature>
<proteinExistence type="predicted"/>
<evidence type="ECO:0000259" key="9">
    <source>
        <dbReference type="PROSITE" id="PS51294"/>
    </source>
</evidence>
<evidence type="ECO:0000256" key="6">
    <source>
        <dbReference type="SAM" id="MobiDB-lite"/>
    </source>
</evidence>
<keyword evidence="11" id="KW-1185">Reference proteome</keyword>
<dbReference type="PANTHER" id="PTHR22705:SF0">
    <property type="entry name" value="ZZ-TYPE ZINC FINGER-CONTAINING PROTEIN 3"/>
    <property type="match status" value="1"/>
</dbReference>
<dbReference type="OrthoDB" id="20473at2759"/>
<dbReference type="Pfam" id="PF00569">
    <property type="entry name" value="ZZ"/>
    <property type="match status" value="1"/>
</dbReference>
<dbReference type="EMBL" id="GL883020">
    <property type="protein sequence ID" value="EGG18152.1"/>
    <property type="molecule type" value="Genomic_DNA"/>
</dbReference>
<evidence type="ECO:0000256" key="2">
    <source>
        <dbReference type="ARBA" id="ARBA00022771"/>
    </source>
</evidence>
<feature type="coiled-coil region" evidence="5">
    <location>
        <begin position="4"/>
        <end position="38"/>
    </location>
</feature>
<feature type="region of interest" description="Disordered" evidence="6">
    <location>
        <begin position="207"/>
        <end position="350"/>
    </location>
</feature>
<reference evidence="11" key="1">
    <citation type="journal article" date="2011" name="Genome Res.">
        <title>Phylogeny-wide analysis of social amoeba genomes highlights ancient origins for complex intercellular communication.</title>
        <authorList>
            <person name="Heidel A.J."/>
            <person name="Lawal H.M."/>
            <person name="Felder M."/>
            <person name="Schilde C."/>
            <person name="Helps N.R."/>
            <person name="Tunggal B."/>
            <person name="Rivero F."/>
            <person name="John U."/>
            <person name="Schleicher M."/>
            <person name="Eichinger L."/>
            <person name="Platzer M."/>
            <person name="Noegel A.A."/>
            <person name="Schaap P."/>
            <person name="Gloeckner G."/>
        </authorList>
    </citation>
    <scope>NUCLEOTIDE SEQUENCE [LARGE SCALE GENOMIC DNA]</scope>
    <source>
        <strain evidence="11">SH3</strain>
    </source>
</reference>
<gene>
    <name evidence="10" type="ORF">DFA_06819</name>
</gene>
<name>F4Q2D2_CACFS</name>
<organism evidence="10 11">
    <name type="scientific">Cavenderia fasciculata</name>
    <name type="common">Slime mold</name>
    <name type="synonym">Dictyostelium fasciculatum</name>
    <dbReference type="NCBI Taxonomy" id="261658"/>
    <lineage>
        <taxon>Eukaryota</taxon>
        <taxon>Amoebozoa</taxon>
        <taxon>Evosea</taxon>
        <taxon>Eumycetozoa</taxon>
        <taxon>Dictyostelia</taxon>
        <taxon>Acytosteliales</taxon>
        <taxon>Cavenderiaceae</taxon>
        <taxon>Cavenderia</taxon>
    </lineage>
</organism>
<dbReference type="Gene3D" id="3.30.60.90">
    <property type="match status" value="1"/>
</dbReference>
<dbReference type="PROSITE" id="PS50135">
    <property type="entry name" value="ZF_ZZ_2"/>
    <property type="match status" value="1"/>
</dbReference>
<dbReference type="Proteomes" id="UP000007797">
    <property type="component" value="Unassembled WGS sequence"/>
</dbReference>
<dbReference type="RefSeq" id="XP_004366193.1">
    <property type="nucleotide sequence ID" value="XM_004366136.1"/>
</dbReference>
<feature type="region of interest" description="Disordered" evidence="6">
    <location>
        <begin position="77"/>
        <end position="102"/>
    </location>
</feature>
<sequence>MERNIQSSDEYKQLTSALEILEQQRKTRENDIESLKTLFKQSINDPIQFVESLIEGKIQLPGKQPIHQVPIIEITSNGKIIRSPPPSQSSSMTTPTKQSLSSSLLEMTPIKIPLLLPTSSSSSNPSSPPSSSSSSKKKRPFTEKETESHMKPWSSTEQEKLNSLLLKYPEEEIATHRWKKIADDLGSRTPKQVASRVQKYFVKLTKMGLPVPGKPPNAPSLFPKPSPKKKHMDDESYVKSKSSKMDGINRSSSRDDRDMDNERKKKKKLSHSSGSTSSSSSTSNPLKSSSNSIGSSSGGSSTSNTLKSSSSSSNSSTKKKSSSSSSKSSSSSSSSSSSTSTTKNNNNSHRQSIIHEGYKCDGCDQEPIVGYRYKCEECIEDIDLCQSCHDSYEKIGSHKSSHHMICYKTPAETDYYLDSDYKFSYGGGTSNYLDPNYQNFPIFWDVE</sequence>
<evidence type="ECO:0000313" key="10">
    <source>
        <dbReference type="EMBL" id="EGG18152.1"/>
    </source>
</evidence>
<feature type="compositionally biased region" description="Pro residues" evidence="6">
    <location>
        <begin position="212"/>
        <end position="225"/>
    </location>
</feature>
<feature type="domain" description="ZZ-type" evidence="8">
    <location>
        <begin position="355"/>
        <end position="412"/>
    </location>
</feature>
<dbReference type="PROSITE" id="PS50090">
    <property type="entry name" value="MYB_LIKE"/>
    <property type="match status" value="1"/>
</dbReference>
<dbReference type="Gene3D" id="1.10.10.60">
    <property type="entry name" value="Homeodomain-like"/>
    <property type="match status" value="1"/>
</dbReference>
<dbReference type="InterPro" id="IPR009057">
    <property type="entry name" value="Homeodomain-like_sf"/>
</dbReference>
<dbReference type="GO" id="GO:0008270">
    <property type="term" value="F:zinc ion binding"/>
    <property type="evidence" value="ECO:0007669"/>
    <property type="project" value="UniProtKB-KW"/>
</dbReference>
<evidence type="ECO:0000256" key="5">
    <source>
        <dbReference type="SAM" id="Coils"/>
    </source>
</evidence>
<dbReference type="InterPro" id="IPR017930">
    <property type="entry name" value="Myb_dom"/>
</dbReference>
<dbReference type="SUPFAM" id="SSF46689">
    <property type="entry name" value="Homeodomain-like"/>
    <property type="match status" value="1"/>
</dbReference>
<feature type="compositionally biased region" description="Low complexity" evidence="6">
    <location>
        <begin position="88"/>
        <end position="99"/>
    </location>
</feature>
<feature type="compositionally biased region" description="Low complexity" evidence="6">
    <location>
        <begin position="119"/>
        <end position="134"/>
    </location>
</feature>
<keyword evidence="5" id="KW-0175">Coiled coil</keyword>
<accession>F4Q2D2</accession>
<dbReference type="GeneID" id="14870070"/>
<dbReference type="Pfam" id="PF00249">
    <property type="entry name" value="Myb_DNA-binding"/>
    <property type="match status" value="1"/>
</dbReference>
<dbReference type="PROSITE" id="PS51294">
    <property type="entry name" value="HTH_MYB"/>
    <property type="match status" value="1"/>
</dbReference>
<dbReference type="PANTHER" id="PTHR22705">
    <property type="entry name" value="ZINC FINGER, ZZ DOMAIN CONTAINING 3"/>
    <property type="match status" value="1"/>
</dbReference>
<evidence type="ECO:0000256" key="3">
    <source>
        <dbReference type="ARBA" id="ARBA00022833"/>
    </source>
</evidence>
<dbReference type="InterPro" id="IPR000433">
    <property type="entry name" value="Znf_ZZ"/>
</dbReference>
<dbReference type="KEGG" id="dfa:DFA_06819"/>
<dbReference type="CDD" id="cd00167">
    <property type="entry name" value="SANT"/>
    <property type="match status" value="1"/>
</dbReference>
<dbReference type="InterPro" id="IPR037830">
    <property type="entry name" value="ZZZ3"/>
</dbReference>
<feature type="compositionally biased region" description="Basic and acidic residues" evidence="6">
    <location>
        <begin position="140"/>
        <end position="150"/>
    </location>
</feature>
<evidence type="ECO:0000259" key="8">
    <source>
        <dbReference type="PROSITE" id="PS50135"/>
    </source>
</evidence>
<keyword evidence="3" id="KW-0862">Zinc</keyword>
<feature type="compositionally biased region" description="Low complexity" evidence="6">
    <location>
        <begin position="271"/>
        <end position="348"/>
    </location>
</feature>
<feature type="compositionally biased region" description="Basic and acidic residues" evidence="6">
    <location>
        <begin position="252"/>
        <end position="263"/>
    </location>
</feature>
<dbReference type="InterPro" id="IPR001005">
    <property type="entry name" value="SANT/Myb"/>
</dbReference>
<feature type="region of interest" description="Disordered" evidence="6">
    <location>
        <begin position="115"/>
        <end position="159"/>
    </location>
</feature>
<dbReference type="SUPFAM" id="SSF57850">
    <property type="entry name" value="RING/U-box"/>
    <property type="match status" value="1"/>
</dbReference>
<evidence type="ECO:0000313" key="11">
    <source>
        <dbReference type="Proteomes" id="UP000007797"/>
    </source>
</evidence>
<dbReference type="InterPro" id="IPR043145">
    <property type="entry name" value="Znf_ZZ_sf"/>
</dbReference>
<evidence type="ECO:0000256" key="1">
    <source>
        <dbReference type="ARBA" id="ARBA00022723"/>
    </source>
</evidence>
<protein>
    <submittedName>
        <fullName evidence="10">Myb domain-containing protein</fullName>
    </submittedName>
</protein>
<dbReference type="SMART" id="SM00291">
    <property type="entry name" value="ZnF_ZZ"/>
    <property type="match status" value="1"/>
</dbReference>
<dbReference type="STRING" id="1054147.F4Q2D2"/>